<feature type="compositionally biased region" description="Basic residues" evidence="2">
    <location>
        <begin position="2613"/>
        <end position="2625"/>
    </location>
</feature>
<feature type="compositionally biased region" description="Basic and acidic residues" evidence="2">
    <location>
        <begin position="679"/>
        <end position="690"/>
    </location>
</feature>
<feature type="compositionally biased region" description="Basic and acidic residues" evidence="2">
    <location>
        <begin position="878"/>
        <end position="889"/>
    </location>
</feature>
<feature type="region of interest" description="Disordered" evidence="2">
    <location>
        <begin position="1267"/>
        <end position="1304"/>
    </location>
</feature>
<dbReference type="EMBL" id="JADYXP020000018">
    <property type="protein sequence ID" value="KAL0106567.1"/>
    <property type="molecule type" value="Genomic_DNA"/>
</dbReference>
<feature type="compositionally biased region" description="Polar residues" evidence="2">
    <location>
        <begin position="2019"/>
        <end position="2041"/>
    </location>
</feature>
<feature type="compositionally biased region" description="Polar residues" evidence="2">
    <location>
        <begin position="47"/>
        <end position="57"/>
    </location>
</feature>
<feature type="region of interest" description="Disordered" evidence="2">
    <location>
        <begin position="2752"/>
        <end position="2780"/>
    </location>
</feature>
<feature type="region of interest" description="Disordered" evidence="2">
    <location>
        <begin position="2474"/>
        <end position="2542"/>
    </location>
</feature>
<evidence type="ECO:0000313" key="4">
    <source>
        <dbReference type="Proteomes" id="UP001430953"/>
    </source>
</evidence>
<keyword evidence="4" id="KW-1185">Reference proteome</keyword>
<feature type="region of interest" description="Disordered" evidence="2">
    <location>
        <begin position="153"/>
        <end position="300"/>
    </location>
</feature>
<feature type="compositionally biased region" description="Polar residues" evidence="2">
    <location>
        <begin position="1596"/>
        <end position="1606"/>
    </location>
</feature>
<feature type="compositionally biased region" description="Basic residues" evidence="2">
    <location>
        <begin position="744"/>
        <end position="755"/>
    </location>
</feature>
<keyword evidence="1" id="KW-0175">Coiled coil</keyword>
<feature type="region of interest" description="Disordered" evidence="2">
    <location>
        <begin position="1351"/>
        <end position="1371"/>
    </location>
</feature>
<feature type="compositionally biased region" description="Basic and acidic residues" evidence="2">
    <location>
        <begin position="2584"/>
        <end position="2601"/>
    </location>
</feature>
<protein>
    <submittedName>
        <fullName evidence="3">Uncharacterized protein</fullName>
    </submittedName>
</protein>
<feature type="coiled-coil region" evidence="1">
    <location>
        <begin position="2375"/>
        <end position="2418"/>
    </location>
</feature>
<accession>A0AAW2EXB2</accession>
<feature type="compositionally biased region" description="Low complexity" evidence="2">
    <location>
        <begin position="726"/>
        <end position="738"/>
    </location>
</feature>
<feature type="compositionally biased region" description="Basic and acidic residues" evidence="2">
    <location>
        <begin position="1658"/>
        <end position="1698"/>
    </location>
</feature>
<feature type="compositionally biased region" description="Basic and acidic residues" evidence="2">
    <location>
        <begin position="1202"/>
        <end position="1211"/>
    </location>
</feature>
<feature type="compositionally biased region" description="Low complexity" evidence="2">
    <location>
        <begin position="756"/>
        <end position="777"/>
    </location>
</feature>
<feature type="compositionally biased region" description="Basic and acidic residues" evidence="2">
    <location>
        <begin position="263"/>
        <end position="300"/>
    </location>
</feature>
<feature type="compositionally biased region" description="Basic and acidic residues" evidence="2">
    <location>
        <begin position="189"/>
        <end position="198"/>
    </location>
</feature>
<feature type="compositionally biased region" description="Basic and acidic residues" evidence="2">
    <location>
        <begin position="1613"/>
        <end position="1629"/>
    </location>
</feature>
<feature type="region of interest" description="Disordered" evidence="2">
    <location>
        <begin position="1202"/>
        <end position="1239"/>
    </location>
</feature>
<reference evidence="3 4" key="1">
    <citation type="submission" date="2023-03" db="EMBL/GenBank/DDBJ databases">
        <title>High recombination rates correlate with genetic variation in Cardiocondyla obscurior ants.</title>
        <authorList>
            <person name="Errbii M."/>
        </authorList>
    </citation>
    <scope>NUCLEOTIDE SEQUENCE [LARGE SCALE GENOMIC DNA]</scope>
    <source>
        <strain evidence="3">Alpha-2009</strain>
        <tissue evidence="3">Whole body</tissue>
    </source>
</reference>
<feature type="compositionally biased region" description="Pro residues" evidence="2">
    <location>
        <begin position="2767"/>
        <end position="2780"/>
    </location>
</feature>
<feature type="region of interest" description="Disordered" evidence="2">
    <location>
        <begin position="1596"/>
        <end position="1820"/>
    </location>
</feature>
<feature type="compositionally biased region" description="Basic and acidic residues" evidence="2">
    <location>
        <begin position="1267"/>
        <end position="1289"/>
    </location>
</feature>
<feature type="region of interest" description="Disordered" evidence="2">
    <location>
        <begin position="677"/>
        <end position="696"/>
    </location>
</feature>
<feature type="compositionally biased region" description="Low complexity" evidence="2">
    <location>
        <begin position="2754"/>
        <end position="2766"/>
    </location>
</feature>
<proteinExistence type="predicted"/>
<name>A0AAW2EXB2_9HYME</name>
<feature type="compositionally biased region" description="Basic residues" evidence="2">
    <location>
        <begin position="1934"/>
        <end position="1946"/>
    </location>
</feature>
<evidence type="ECO:0000256" key="1">
    <source>
        <dbReference type="SAM" id="Coils"/>
    </source>
</evidence>
<feature type="compositionally biased region" description="Pro residues" evidence="2">
    <location>
        <begin position="2724"/>
        <end position="2737"/>
    </location>
</feature>
<feature type="compositionally biased region" description="Basic and acidic residues" evidence="2">
    <location>
        <begin position="978"/>
        <end position="995"/>
    </location>
</feature>
<evidence type="ECO:0000256" key="2">
    <source>
        <dbReference type="SAM" id="MobiDB-lite"/>
    </source>
</evidence>
<feature type="compositionally biased region" description="Basic and acidic residues" evidence="2">
    <location>
        <begin position="902"/>
        <end position="922"/>
    </location>
</feature>
<feature type="compositionally biased region" description="Basic residues" evidence="2">
    <location>
        <begin position="1990"/>
        <end position="2006"/>
    </location>
</feature>
<feature type="region of interest" description="Disordered" evidence="2">
    <location>
        <begin position="708"/>
        <end position="846"/>
    </location>
</feature>
<feature type="compositionally biased region" description="Basic residues" evidence="2">
    <location>
        <begin position="2669"/>
        <end position="2704"/>
    </location>
</feature>
<feature type="compositionally biased region" description="Basic and acidic residues" evidence="2">
    <location>
        <begin position="1800"/>
        <end position="1820"/>
    </location>
</feature>
<evidence type="ECO:0000313" key="3">
    <source>
        <dbReference type="EMBL" id="KAL0106567.1"/>
    </source>
</evidence>
<sequence>MAEEERISTLLEKDDTDTSRSKDTYVPEEQTSDISISLIDIQMPETPDSTKGQTSDGDTSRLESPKTIKPVLGKIQAKKRLMAFANQFKALSKSQIKPNLSQHSTLKIKDKTIQDDANINKSRKKTEEKILAIEEIRREESKSKMLLAEAMAAASMEDENYTSRNVPGLFESTKRTKEKNKHRGINDNSKNKLIDRKYSERHRHRDRIDKDKNLSQDVKDRNESIERFTQKSSQDRDKNRKKDKKKKDDKDKRDNSKITPIRYKKEEGKDKKENEKEKEKQVETKEKTGTAKNKKENIKEKQTDMLEVEVDGKDKKEKDKDKWKDKVALKSSSWAEVRKSGLTFDDIIHIRRRDNSERSNVKVRTTQQDYTRHLEQMLMLNNHRLKRQALIAEGLEGPKKYPPESIKLTKRTRGLQLSYCENPRISLLLNISQLLQTVTPERREKIREICEASLPQIDTEDTMQQKRNWYHEINTIKSPKDSKWQTTIQLPKSKWDSEDEELSSINVAKKEVEKPINKLQVSINEQEGCSATSDLTNKDTINNPENIKEDNKSCEKIIENIITNDEASTSSSQSAGNEKLASEYEQFMKMVCTTSTDVTKEYSPKKNPVKSTSPHSYHEFDIESNLAEDSITLELPLTETFDRRDKQTFEGSIKSTECEGSILSTDCQIQINENIQIEHTSENNESEDSKSIPSDWENVRIKVERLSDENTESKEIKKKKKKRKIISSSDSSSSTTSSDSEKEKKKRKRKRKRKLSISSSSDSDSIDSSSTSSSDTSSSEERRKRKRKKKKKIEKKRKKAKRIARIRKKRRRKMSTDSNSDSDEHVKKRKKMKKKPKEVKSINNGDISKIISKSPIITSSADGAKILQSVTSVKKITEEAADENRKRSDQIASTKKTIVDVSIHDHDCLKQKKERKETKPDESFMEQWEMDSVSQQIDDDISSQDHIRESKKADDLEKNKYRKKRKHSRDNLEQEEDQSSKTNEENIHEGKTRSDEEVETKKKKRKEKDIKNSTEFLANWEREGERITQQINEAKHLKKLGKQKKEKWGETDFDTLNVPSLTQLEKEVCQKQLLADEWEVDSLEAISDLIMNKRKTNQSSLKKIEKEVRYDKKTDTYIAIEKESVREMKKKQERLCAIRIWEEEQEEGEREEMMLLEQKSKQRKTDDWDIEEESLFRKNPEEMEVCKINDIVAIEKEWGKTDEEKDIEETANKLPMKSSKRVKKSRWDMGSQSEEKPEVKDIWEEEYAEWSKINKCEQELEKTRKDEICSTDFYHKKPQSRESLERSWASEEATTGPAQLKKDSSVAHLISTKANEEQLASTKERQTRDQFKEILESDIKFQKKTLDLYSPSSPALSQKSQDVEGSSGSNSYNSLLCEKNKTETSDELLIPITGIPLQLTKLRDTKHAANEKIDDILNKVHLEDKDSVHSFDVTATDNLFDDISINESCSKLHTSENMDIFAEYKSEKSCGKQHAVNSIERPVTHTNDDEVNEEKNSLKLIPKQFLIRRTNEQVKSKRVLETSLQSPAQHAAALLTIQKKLLESHALKNDNDEYTTDEQADHFTHKYSIASNSGIDSTLLDTTNFSVVSKSSVITIRQSKSPTSEKAVSIRSEQSDSYDRESKNNDIKRYKANRNVSDTDASLDVQSLIREHRKRSPGKKDNEKYSHDKDRKEKKTDDAEKFDRRDMKGSKDFADRRRSSPSGRGKKRRSRSPYVSWEQQRSRSGSPGHSWSRSRSKSPKRKDEASTSTRDRDKKRERYDDERSGKSRSDERKERYTRSPPPPRFGYNEDNFKKYGPSKHNRDDWSRRKHDNVDRDHEKDTRMYDPMEILRERTVESEKYRDNRFHTEELDHTFWQYENSCVLRDGNESIDSYTVGQDLPLEYDDRTYYREGSLDRDTVQSSPQSQSKYKKRFNTRRERQWEKDKDHTDLDRHGHLRPRLRNRTPPRLRYSPMRQVSERFRRKSRSRSRSWSPLRSRTRSRSRSDSRSRSASRSRFRMRSQSRSRSRSPFDMRLKDKSASMSRLRSPEQFRTSAVRSSRSPSLGRDRLNEIERERNDDDENKKFNDCSERGRRIETIVQTGVIPGTNILDSEMNINSVDTAAPNFQYSNEIEGGNEYYYTENNLTYPPCMDESSTSSPKRLSLDDRLELELGIKKQQKDSVIASEYSSNFNSNVITYSSPPPQQPQQMMYRQQPTVVQVGNVLQVVPADFNGVQSARREMSVSAATPPVRSGSSQVVRVGNVLQVVPTSVDWSNSSKSNNSNSGGSSNQSSSTTDQSSGVLYSSTVPAPSPSTSSISMSVPIPVPVPLPVPPALPAAANTHAPVANIPSATPLPLSLPIPVPVPVPIPAATVTSFSRNEVQKSCITEVVQPVYNYEAILETRRKEREERKRLRELRRKEKERRRIERVNRRALRLLEKNNTSRQASGVLLDQRKGAIVDPSVLKALKEGDEQAESPPVNPVKEEEALTSIKEEYEDAAVDEDDDDDDDEGEAEAEADDDDEEEEEAEDEDEDDDDEKLQAINQRIEIDETMTTFSDTNKDQANIEIKREWPELPPPPLKGILVVPGFRRDTIPNGNLNDPDADDSIKEDSDKDEEIDKNNEYDEDVGLDTKSSKLKLNKIKRNKKSVQFADGIKPGEGTSPSGGEGDMPSPPPPKGTGFRDGLGDLRKNKIYSSRKSRKQEKRVRSPKTKKKVKVKIIKLKKPRITPLTAMMMDDSDEMDDRSPPPPPPGSPPPPHLWPSYLSIYNTTVRAIEQSQSTTTSLASLQAPPPPTPLPLLIPPPPLNYTIQPCSKS</sequence>
<feature type="compositionally biased region" description="Basic and acidic residues" evidence="2">
    <location>
        <begin position="2008"/>
        <end position="2018"/>
    </location>
</feature>
<feature type="compositionally biased region" description="Basic and acidic residues" evidence="2">
    <location>
        <begin position="943"/>
        <end position="959"/>
    </location>
</feature>
<comment type="caution">
    <text evidence="3">The sequence shown here is derived from an EMBL/GenBank/DDBJ whole genome shotgun (WGS) entry which is preliminary data.</text>
</comment>
<feature type="compositionally biased region" description="Basic and acidic residues" evidence="2">
    <location>
        <begin position="206"/>
        <end position="256"/>
    </location>
</feature>
<feature type="region of interest" description="Disordered" evidence="2">
    <location>
        <begin position="1892"/>
        <end position="2064"/>
    </location>
</feature>
<feature type="region of interest" description="Disordered" evidence="2">
    <location>
        <begin position="1"/>
        <end position="66"/>
    </location>
</feature>
<feature type="compositionally biased region" description="Basic and acidic residues" evidence="2">
    <location>
        <begin position="1"/>
        <end position="25"/>
    </location>
</feature>
<feature type="compositionally biased region" description="Low complexity" evidence="2">
    <location>
        <begin position="1722"/>
        <end position="1731"/>
    </location>
</feature>
<dbReference type="Proteomes" id="UP001430953">
    <property type="component" value="Unassembled WGS sequence"/>
</dbReference>
<feature type="compositionally biased region" description="Basic residues" evidence="2">
    <location>
        <begin position="716"/>
        <end position="725"/>
    </location>
</feature>
<gene>
    <name evidence="3" type="ORF">PUN28_016336</name>
</gene>
<feature type="compositionally biased region" description="Low complexity" evidence="2">
    <location>
        <begin position="2253"/>
        <end position="2296"/>
    </location>
</feature>
<feature type="compositionally biased region" description="Basic and acidic residues" evidence="2">
    <location>
        <begin position="1915"/>
        <end position="1933"/>
    </location>
</feature>
<feature type="region of interest" description="Disordered" evidence="2">
    <location>
        <begin position="2568"/>
        <end position="2739"/>
    </location>
</feature>
<feature type="compositionally biased region" description="Polar residues" evidence="2">
    <location>
        <begin position="1351"/>
        <end position="1364"/>
    </location>
</feature>
<feature type="compositionally biased region" description="Basic and acidic residues" evidence="2">
    <location>
        <begin position="1741"/>
        <end position="1777"/>
    </location>
</feature>
<feature type="compositionally biased region" description="Basic and acidic residues" evidence="2">
    <location>
        <begin position="2044"/>
        <end position="2064"/>
    </location>
</feature>
<feature type="region of interest" description="Disordered" evidence="2">
    <location>
        <begin position="878"/>
        <end position="1014"/>
    </location>
</feature>
<feature type="compositionally biased region" description="Acidic residues" evidence="2">
    <location>
        <begin position="2474"/>
        <end position="2516"/>
    </location>
</feature>
<organism evidence="3 4">
    <name type="scientific">Cardiocondyla obscurior</name>
    <dbReference type="NCBI Taxonomy" id="286306"/>
    <lineage>
        <taxon>Eukaryota</taxon>
        <taxon>Metazoa</taxon>
        <taxon>Ecdysozoa</taxon>
        <taxon>Arthropoda</taxon>
        <taxon>Hexapoda</taxon>
        <taxon>Insecta</taxon>
        <taxon>Pterygota</taxon>
        <taxon>Neoptera</taxon>
        <taxon>Endopterygota</taxon>
        <taxon>Hymenoptera</taxon>
        <taxon>Apocrita</taxon>
        <taxon>Aculeata</taxon>
        <taxon>Formicoidea</taxon>
        <taxon>Formicidae</taxon>
        <taxon>Myrmicinae</taxon>
        <taxon>Cardiocondyla</taxon>
    </lineage>
</organism>
<feature type="compositionally biased region" description="Basic residues" evidence="2">
    <location>
        <begin position="827"/>
        <end position="837"/>
    </location>
</feature>
<feature type="region of interest" description="Disordered" evidence="2">
    <location>
        <begin position="2250"/>
        <end position="2296"/>
    </location>
</feature>
<feature type="compositionally biased region" description="Basic residues" evidence="2">
    <location>
        <begin position="783"/>
        <end position="813"/>
    </location>
</feature>